<protein>
    <submittedName>
        <fullName evidence="1">Uncharacterized protein</fullName>
    </submittedName>
</protein>
<organism evidence="1">
    <name type="scientific">Anguilla anguilla</name>
    <name type="common">European freshwater eel</name>
    <name type="synonym">Muraena anguilla</name>
    <dbReference type="NCBI Taxonomy" id="7936"/>
    <lineage>
        <taxon>Eukaryota</taxon>
        <taxon>Metazoa</taxon>
        <taxon>Chordata</taxon>
        <taxon>Craniata</taxon>
        <taxon>Vertebrata</taxon>
        <taxon>Euteleostomi</taxon>
        <taxon>Actinopterygii</taxon>
        <taxon>Neopterygii</taxon>
        <taxon>Teleostei</taxon>
        <taxon>Anguilliformes</taxon>
        <taxon>Anguillidae</taxon>
        <taxon>Anguilla</taxon>
    </lineage>
</organism>
<proteinExistence type="predicted"/>
<reference evidence="1" key="1">
    <citation type="submission" date="2014-11" db="EMBL/GenBank/DDBJ databases">
        <authorList>
            <person name="Amaro Gonzalez C."/>
        </authorList>
    </citation>
    <scope>NUCLEOTIDE SEQUENCE</scope>
</reference>
<dbReference type="EMBL" id="GBXM01101061">
    <property type="protein sequence ID" value="JAH07516.1"/>
    <property type="molecule type" value="Transcribed_RNA"/>
</dbReference>
<sequence length="21" mass="2204">MMQAGNTNTIASPVRLEGLSL</sequence>
<dbReference type="AlphaFoldDB" id="A0A0E9PSB1"/>
<name>A0A0E9PSB1_ANGAN</name>
<evidence type="ECO:0000313" key="1">
    <source>
        <dbReference type="EMBL" id="JAH07516.1"/>
    </source>
</evidence>
<accession>A0A0E9PSB1</accession>
<reference evidence="1" key="2">
    <citation type="journal article" date="2015" name="Fish Shellfish Immunol.">
        <title>Early steps in the European eel (Anguilla anguilla)-Vibrio vulnificus interaction in the gills: Role of the RtxA13 toxin.</title>
        <authorList>
            <person name="Callol A."/>
            <person name="Pajuelo D."/>
            <person name="Ebbesson L."/>
            <person name="Teles M."/>
            <person name="MacKenzie S."/>
            <person name="Amaro C."/>
        </authorList>
    </citation>
    <scope>NUCLEOTIDE SEQUENCE</scope>
</reference>